<dbReference type="Pfam" id="PF11907">
    <property type="entry name" value="DUF3427"/>
    <property type="match status" value="1"/>
</dbReference>
<dbReference type="Pfam" id="PF13091">
    <property type="entry name" value="PLDc_2"/>
    <property type="match status" value="1"/>
</dbReference>
<dbReference type="InterPro" id="IPR014001">
    <property type="entry name" value="Helicase_ATP-bd"/>
</dbReference>
<dbReference type="Gene3D" id="3.40.50.300">
    <property type="entry name" value="P-loop containing nucleotide triphosphate hydrolases"/>
    <property type="match status" value="2"/>
</dbReference>
<dbReference type="SMART" id="SM00490">
    <property type="entry name" value="HELICc"/>
    <property type="match status" value="1"/>
</dbReference>
<dbReference type="EMBL" id="BAAANL010000006">
    <property type="protein sequence ID" value="GAA1869827.1"/>
    <property type="molecule type" value="Genomic_DNA"/>
</dbReference>
<dbReference type="Pfam" id="PF04851">
    <property type="entry name" value="ResIII"/>
    <property type="match status" value="1"/>
</dbReference>
<keyword evidence="4" id="KW-1185">Reference proteome</keyword>
<dbReference type="CDD" id="cd18799">
    <property type="entry name" value="SF2_C_EcoAI-like"/>
    <property type="match status" value="1"/>
</dbReference>
<dbReference type="InterPro" id="IPR006935">
    <property type="entry name" value="Helicase/UvrB_N"/>
</dbReference>
<dbReference type="CDD" id="cd09204">
    <property type="entry name" value="PLDc_N_DEXD_b2"/>
    <property type="match status" value="1"/>
</dbReference>
<dbReference type="Proteomes" id="UP001501094">
    <property type="component" value="Unassembled WGS sequence"/>
</dbReference>
<dbReference type="InterPro" id="IPR001650">
    <property type="entry name" value="Helicase_C-like"/>
</dbReference>
<dbReference type="SMART" id="SM00487">
    <property type="entry name" value="DEXDc"/>
    <property type="match status" value="1"/>
</dbReference>
<dbReference type="Pfam" id="PF26350">
    <property type="entry name" value="DUF8090"/>
    <property type="match status" value="1"/>
</dbReference>
<dbReference type="CDD" id="cd18032">
    <property type="entry name" value="DEXHc_RE_I_III_res"/>
    <property type="match status" value="1"/>
</dbReference>
<dbReference type="RefSeq" id="WP_344104563.1">
    <property type="nucleotide sequence ID" value="NZ_BAAANL010000006.1"/>
</dbReference>
<feature type="domain" description="Helicase C-terminal" evidence="2">
    <location>
        <begin position="467"/>
        <end position="632"/>
    </location>
</feature>
<reference evidence="4" key="1">
    <citation type="journal article" date="2019" name="Int. J. Syst. Evol. Microbiol.">
        <title>The Global Catalogue of Microorganisms (GCM) 10K type strain sequencing project: providing services to taxonomists for standard genome sequencing and annotation.</title>
        <authorList>
            <consortium name="The Broad Institute Genomics Platform"/>
            <consortium name="The Broad Institute Genome Sequencing Center for Infectious Disease"/>
            <person name="Wu L."/>
            <person name="Ma J."/>
        </authorList>
    </citation>
    <scope>NUCLEOTIDE SEQUENCE [LARGE SCALE GENOMIC DNA]</scope>
    <source>
        <strain evidence="4">JCM 14326</strain>
    </source>
</reference>
<dbReference type="PROSITE" id="PS51192">
    <property type="entry name" value="HELICASE_ATP_BIND_1"/>
    <property type="match status" value="1"/>
</dbReference>
<dbReference type="InterPro" id="IPR050742">
    <property type="entry name" value="Helicase_Restrict-Modif_Enz"/>
</dbReference>
<dbReference type="InterPro" id="IPR058403">
    <property type="entry name" value="DUF8090"/>
</dbReference>
<dbReference type="Pfam" id="PF00271">
    <property type="entry name" value="Helicase_C"/>
    <property type="match status" value="1"/>
</dbReference>
<feature type="domain" description="Helicase ATP-binding" evidence="1">
    <location>
        <begin position="269"/>
        <end position="421"/>
    </location>
</feature>
<dbReference type="SUPFAM" id="SSF52540">
    <property type="entry name" value="P-loop containing nucleoside triphosphate hydrolases"/>
    <property type="match status" value="1"/>
</dbReference>
<dbReference type="InterPro" id="IPR021835">
    <property type="entry name" value="DUF3427"/>
</dbReference>
<dbReference type="InterPro" id="IPR027417">
    <property type="entry name" value="P-loop_NTPase"/>
</dbReference>
<name>A0ABP4ZS60_9MICO</name>
<sequence length="1001" mass="111670">MNPDNPELAWGTDGFTQDLQYGYLGPIDSAPQKHNPKLILNTPGTSVLRILREQIAKCEEFTFSVAFVTPRAIALLKQELAEFEGEGRIITSNYLGFNSPEAFAELYNLTRLKIDVRLHGAEAFHPKGYIFEHARTVTTMVGSSNLTESALVKNHEWNLKVSALRESDLGRQLATLVQDQVRDSVPLSREWITKYAETYVPPHARPKRLAPFMPVPSQTEPFTPYDVVEPDPDAVEATVGAVEQTITAVLPPTITPNRMQQDALNQIALARSGSAPRALIISATGTGKTILSALDVRAVDPQRLLFVVHREQILDRTIVEYQRVLGGDVSDYGKFSGSQKRPNARYIFATVQTLSRPGALETFDRDSFDYVVFDEAHRCGSPSHRRVLDYFTPAFTLGMTATPERSDGFNVFELFNYVVPYEIRLQHALEEDMLAPFHYYGITDATFDDGTTVTAETGLPHLISPARVAHLIDKLELYGQAGVKPCGLIFCSSVDEAHALSDALNEELLHEKPLRTVALSGRDSTERREQMVERLVAGDLDYILTVDVFNEGVDIPPVNQVVMLRQTQSAIVFVQQLGRGLRKAPGKDYLVVIDFIGNYATNYLIPIALFGDNSLNKESLRQELIAAEESGVLPGLSSVRFDKLAQERVLTSISTTNLVTKRKLRDAVVAMQNRVGGVPRLWDFYRFESADPVVLATIDGTYPRLLKSLLRVNVNLTPAEDRALQVFSQEVLASKRPHEFVLLKGLLREGTLSWARIEALLRETNLPTSDQIVRSVADSLTLDTHHSADLKKYGDPPVNRTDAGIALAPEVLNAYRASSTFSEEVDDLLKTGSTLVRDRYDPSKPFTRGLQYTRDDVARMLCLPRAWKSIFMGYKADLDSGACPVFVTLHKASDITATTAYEDQILDPTTMLWYTRNRTTLNGDQEAAIVANEVEIHVFVKKDDTEGRNYYYLGRAHAHDAEQTTMAGKDGKRASVVRMHLRFEVPIDAGLYDYFHPTITS</sequence>
<organism evidence="3 4">
    <name type="scientific">Myceligenerans crystallogenes</name>
    <dbReference type="NCBI Taxonomy" id="316335"/>
    <lineage>
        <taxon>Bacteria</taxon>
        <taxon>Bacillati</taxon>
        <taxon>Actinomycetota</taxon>
        <taxon>Actinomycetes</taxon>
        <taxon>Micrococcales</taxon>
        <taxon>Promicromonosporaceae</taxon>
        <taxon>Myceligenerans</taxon>
    </lineage>
</organism>
<dbReference type="PANTHER" id="PTHR47396">
    <property type="entry name" value="TYPE I RESTRICTION ENZYME ECOKI R PROTEIN"/>
    <property type="match status" value="1"/>
</dbReference>
<dbReference type="PROSITE" id="PS51194">
    <property type="entry name" value="HELICASE_CTER"/>
    <property type="match status" value="1"/>
</dbReference>
<accession>A0ABP4ZS60</accession>
<dbReference type="PANTHER" id="PTHR47396:SF1">
    <property type="entry name" value="ATP-DEPENDENT HELICASE IRC3-RELATED"/>
    <property type="match status" value="1"/>
</dbReference>
<proteinExistence type="predicted"/>
<gene>
    <name evidence="3" type="ORF">GCM10009751_30880</name>
</gene>
<protein>
    <submittedName>
        <fullName evidence="3">DUF3427 domain-containing protein</fullName>
    </submittedName>
</protein>
<evidence type="ECO:0000259" key="2">
    <source>
        <dbReference type="PROSITE" id="PS51194"/>
    </source>
</evidence>
<evidence type="ECO:0000259" key="1">
    <source>
        <dbReference type="PROSITE" id="PS51192"/>
    </source>
</evidence>
<evidence type="ECO:0000313" key="4">
    <source>
        <dbReference type="Proteomes" id="UP001501094"/>
    </source>
</evidence>
<dbReference type="Gene3D" id="3.30.870.10">
    <property type="entry name" value="Endonuclease Chain A"/>
    <property type="match status" value="1"/>
</dbReference>
<dbReference type="InterPro" id="IPR025202">
    <property type="entry name" value="PLD-like_dom"/>
</dbReference>
<comment type="caution">
    <text evidence="3">The sequence shown here is derived from an EMBL/GenBank/DDBJ whole genome shotgun (WGS) entry which is preliminary data.</text>
</comment>
<evidence type="ECO:0000313" key="3">
    <source>
        <dbReference type="EMBL" id="GAA1869827.1"/>
    </source>
</evidence>